<organism evidence="2 3">
    <name type="scientific">Aspergillus cavernicola</name>
    <dbReference type="NCBI Taxonomy" id="176166"/>
    <lineage>
        <taxon>Eukaryota</taxon>
        <taxon>Fungi</taxon>
        <taxon>Dikarya</taxon>
        <taxon>Ascomycota</taxon>
        <taxon>Pezizomycotina</taxon>
        <taxon>Eurotiomycetes</taxon>
        <taxon>Eurotiomycetidae</taxon>
        <taxon>Eurotiales</taxon>
        <taxon>Aspergillaceae</taxon>
        <taxon>Aspergillus</taxon>
        <taxon>Aspergillus subgen. Nidulantes</taxon>
    </lineage>
</organism>
<keyword evidence="3" id="KW-1185">Reference proteome</keyword>
<accession>A0ABR4IB78</accession>
<reference evidence="2 3" key="1">
    <citation type="submission" date="2024-07" db="EMBL/GenBank/DDBJ databases">
        <title>Section-level genome sequencing and comparative genomics of Aspergillus sections Usti and Cavernicolus.</title>
        <authorList>
            <consortium name="Lawrence Berkeley National Laboratory"/>
            <person name="Nybo J.L."/>
            <person name="Vesth T.C."/>
            <person name="Theobald S."/>
            <person name="Frisvad J.C."/>
            <person name="Larsen T.O."/>
            <person name="Kjaerboelling I."/>
            <person name="Rothschild-Mancinelli K."/>
            <person name="Lyhne E.K."/>
            <person name="Kogle M.E."/>
            <person name="Barry K."/>
            <person name="Clum A."/>
            <person name="Na H."/>
            <person name="Ledsgaard L."/>
            <person name="Lin J."/>
            <person name="Lipzen A."/>
            <person name="Kuo A."/>
            <person name="Riley R."/>
            <person name="Mondo S."/>
            <person name="LaButti K."/>
            <person name="Haridas S."/>
            <person name="Pangalinan J."/>
            <person name="Salamov A.A."/>
            <person name="Simmons B.A."/>
            <person name="Magnuson J.K."/>
            <person name="Chen J."/>
            <person name="Drula E."/>
            <person name="Henrissat B."/>
            <person name="Wiebenga A."/>
            <person name="Lubbers R.J."/>
            <person name="Gomes A.C."/>
            <person name="Makela M.R."/>
            <person name="Stajich J."/>
            <person name="Grigoriev I.V."/>
            <person name="Mortensen U.H."/>
            <person name="De vries R.P."/>
            <person name="Baker S.E."/>
            <person name="Andersen M.R."/>
        </authorList>
    </citation>
    <scope>NUCLEOTIDE SEQUENCE [LARGE SCALE GENOMIC DNA]</scope>
    <source>
        <strain evidence="2 3">CBS 600.67</strain>
    </source>
</reference>
<name>A0ABR4IB78_9EURO</name>
<evidence type="ECO:0000313" key="2">
    <source>
        <dbReference type="EMBL" id="KAL2824897.1"/>
    </source>
</evidence>
<sequence length="122" mass="13637">MACFRGFVSWAIGLAGPPNLIVITFGDFSHDGHFGWSQLLLCRERTPSTQQLFRIRGHQGHEYALDQIENARQMLSACPTQSTVFFFGDDDWEQEAGEDTDFSAQDEDDGGDPSDDNSDDDN</sequence>
<proteinExistence type="predicted"/>
<gene>
    <name evidence="2" type="ORF">BDW59DRAFT_162090</name>
</gene>
<evidence type="ECO:0000256" key="1">
    <source>
        <dbReference type="SAM" id="MobiDB-lite"/>
    </source>
</evidence>
<feature type="region of interest" description="Disordered" evidence="1">
    <location>
        <begin position="96"/>
        <end position="122"/>
    </location>
</feature>
<dbReference type="Proteomes" id="UP001610335">
    <property type="component" value="Unassembled WGS sequence"/>
</dbReference>
<protein>
    <submittedName>
        <fullName evidence="2">Uncharacterized protein</fullName>
    </submittedName>
</protein>
<comment type="caution">
    <text evidence="2">The sequence shown here is derived from an EMBL/GenBank/DDBJ whole genome shotgun (WGS) entry which is preliminary data.</text>
</comment>
<evidence type="ECO:0000313" key="3">
    <source>
        <dbReference type="Proteomes" id="UP001610335"/>
    </source>
</evidence>
<dbReference type="EMBL" id="JBFXLS010000040">
    <property type="protein sequence ID" value="KAL2824897.1"/>
    <property type="molecule type" value="Genomic_DNA"/>
</dbReference>